<sequence length="103" mass="12763">MTQQIYKWMENLAYFFIFLSAVLNFMPDNSYRKYVQYFMGILLMLLLLSPILQFLNIDERIETSFYDYLQEEESRQLQQWEDYAQELEEKYNVKMYQEEGMTQ</sequence>
<keyword evidence="1" id="KW-1133">Transmembrane helix</keyword>
<protein>
    <submittedName>
        <fullName evidence="2">Stage III sporulation protein AF</fullName>
    </submittedName>
</protein>
<evidence type="ECO:0000256" key="1">
    <source>
        <dbReference type="SAM" id="Phobius"/>
    </source>
</evidence>
<proteinExistence type="predicted"/>
<keyword evidence="1" id="KW-0812">Transmembrane</keyword>
<dbReference type="RefSeq" id="WP_072850008.1">
    <property type="nucleotide sequence ID" value="NZ_FQVI01000004.1"/>
</dbReference>
<keyword evidence="1" id="KW-0472">Membrane</keyword>
<accession>A0A1M4VJE4</accession>
<dbReference type="InterPro" id="IPR014245">
    <property type="entry name" value="Spore_III_AF"/>
</dbReference>
<dbReference type="EMBL" id="FQVI01000004">
    <property type="protein sequence ID" value="SHE68995.1"/>
    <property type="molecule type" value="Genomic_DNA"/>
</dbReference>
<dbReference type="Pfam" id="PF09581">
    <property type="entry name" value="Spore_III_AF"/>
    <property type="match status" value="1"/>
</dbReference>
<dbReference type="OrthoDB" id="1779586at2"/>
<name>A0A1M4VJE4_9CLOT</name>
<keyword evidence="3" id="KW-1185">Reference proteome</keyword>
<gene>
    <name evidence="2" type="ORF">SAMN02745158_01255</name>
</gene>
<dbReference type="STRING" id="1122155.SAMN02745158_01255"/>
<dbReference type="Proteomes" id="UP000184245">
    <property type="component" value="Unassembled WGS sequence"/>
</dbReference>
<organism evidence="2 3">
    <name type="scientific">Lactonifactor longoviformis DSM 17459</name>
    <dbReference type="NCBI Taxonomy" id="1122155"/>
    <lineage>
        <taxon>Bacteria</taxon>
        <taxon>Bacillati</taxon>
        <taxon>Bacillota</taxon>
        <taxon>Clostridia</taxon>
        <taxon>Eubacteriales</taxon>
        <taxon>Clostridiaceae</taxon>
        <taxon>Lactonifactor</taxon>
    </lineage>
</organism>
<reference evidence="2 3" key="1">
    <citation type="submission" date="2016-11" db="EMBL/GenBank/DDBJ databases">
        <authorList>
            <person name="Jaros S."/>
            <person name="Januszkiewicz K."/>
            <person name="Wedrychowicz H."/>
        </authorList>
    </citation>
    <scope>NUCLEOTIDE SEQUENCE [LARGE SCALE GENOMIC DNA]</scope>
    <source>
        <strain evidence="2 3">DSM 17459</strain>
    </source>
</reference>
<feature type="transmembrane region" description="Helical" evidence="1">
    <location>
        <begin position="34"/>
        <end position="55"/>
    </location>
</feature>
<evidence type="ECO:0000313" key="3">
    <source>
        <dbReference type="Proteomes" id="UP000184245"/>
    </source>
</evidence>
<dbReference type="AlphaFoldDB" id="A0A1M4VJE4"/>
<evidence type="ECO:0000313" key="2">
    <source>
        <dbReference type="EMBL" id="SHE68995.1"/>
    </source>
</evidence>
<feature type="transmembrane region" description="Helical" evidence="1">
    <location>
        <begin position="12"/>
        <end position="28"/>
    </location>
</feature>